<dbReference type="EMBL" id="CP009498">
    <property type="protein sequence ID" value="AKL98320.1"/>
    <property type="molecule type" value="Genomic_DNA"/>
</dbReference>
<evidence type="ECO:0000259" key="1">
    <source>
        <dbReference type="Pfam" id="PF22818"/>
    </source>
</evidence>
<dbReference type="KEGG" id="epo:Epro_0941"/>
<accession>A0A0G3WK93</accession>
<dbReference type="Proteomes" id="UP000035337">
    <property type="component" value="Chromosome"/>
</dbReference>
<dbReference type="SUPFAM" id="SSF54637">
    <property type="entry name" value="Thioesterase/thiol ester dehydrase-isomerase"/>
    <property type="match status" value="1"/>
</dbReference>
<dbReference type="InterPro" id="IPR029069">
    <property type="entry name" value="HotDog_dom_sf"/>
</dbReference>
<organism evidence="2 3">
    <name type="scientific">Endomicrobium proavitum</name>
    <dbReference type="NCBI Taxonomy" id="1408281"/>
    <lineage>
        <taxon>Bacteria</taxon>
        <taxon>Pseudomonadati</taxon>
        <taxon>Elusimicrobiota</taxon>
        <taxon>Endomicrobiia</taxon>
        <taxon>Endomicrobiales</taxon>
        <taxon>Endomicrobiaceae</taxon>
        <taxon>Endomicrobium</taxon>
    </lineage>
</organism>
<dbReference type="InterPro" id="IPR054545">
    <property type="entry name" value="ApeI-like"/>
</dbReference>
<reference evidence="2 3" key="1">
    <citation type="submission" date="2014-09" db="EMBL/GenBank/DDBJ databases">
        <title>Complete genome sequence of Endomicrobium proavitum.</title>
        <authorList>
            <person name="Zheng H."/>
        </authorList>
    </citation>
    <scope>NUCLEOTIDE SEQUENCE [LARGE SCALE GENOMIC DNA]</scope>
    <source>
        <strain evidence="2 3">Rsa215</strain>
    </source>
</reference>
<dbReference type="OrthoDB" id="9812842at2"/>
<protein>
    <submittedName>
        <fullName evidence="2">Putative (3R)-hydroxymyristoyl-(Acyl carrier protein) dehydratase</fullName>
    </submittedName>
</protein>
<dbReference type="Pfam" id="PF22818">
    <property type="entry name" value="ApeI-like"/>
    <property type="match status" value="1"/>
</dbReference>
<sequence>MTRVKEDIKKSFENYENLIFTFFIKENFCAFQGHFPHRPLLPGIVQIEMAMFCINKLLNRENVVLKGVKKIKFIKPILPNSRIFIAVAQTGESFKIIIKDEKEIYSQMNIEVT</sequence>
<dbReference type="AlphaFoldDB" id="A0A0G3WK93"/>
<dbReference type="RefSeq" id="WP_052570872.1">
    <property type="nucleotide sequence ID" value="NZ_CP009498.1"/>
</dbReference>
<name>A0A0G3WK93_9BACT</name>
<dbReference type="Gene3D" id="3.10.129.10">
    <property type="entry name" value="Hotdog Thioesterase"/>
    <property type="match status" value="1"/>
</dbReference>
<dbReference type="STRING" id="1408281.Epro_0941"/>
<feature type="domain" description="ApeI dehydratase-like" evidence="1">
    <location>
        <begin position="14"/>
        <end position="103"/>
    </location>
</feature>
<gene>
    <name evidence="2" type="ORF">Epro_0941</name>
</gene>
<proteinExistence type="predicted"/>
<evidence type="ECO:0000313" key="3">
    <source>
        <dbReference type="Proteomes" id="UP000035337"/>
    </source>
</evidence>
<keyword evidence="3" id="KW-1185">Reference proteome</keyword>
<evidence type="ECO:0000313" key="2">
    <source>
        <dbReference type="EMBL" id="AKL98320.1"/>
    </source>
</evidence>